<dbReference type="OrthoDB" id="9970435at2759"/>
<dbReference type="InterPro" id="IPR045096">
    <property type="entry name" value="EDR2-like"/>
</dbReference>
<dbReference type="Pfam" id="PF07059">
    <property type="entry name" value="EDR2_C"/>
    <property type="match status" value="1"/>
</dbReference>
<dbReference type="PANTHER" id="PTHR12136:SF41">
    <property type="entry name" value="PLECKSTRIN HOMOLOGY (PH) AND LIPID-BINDING START DOMAINS-CONTAINING PROTEIN"/>
    <property type="match status" value="1"/>
</dbReference>
<protein>
    <recommendedName>
        <fullName evidence="2">Protein ENHANCED DISEASE RESISTANCE 2 C-terminal domain-containing protein</fullName>
    </recommendedName>
</protein>
<dbReference type="Proteomes" id="UP000789595">
    <property type="component" value="Unassembled WGS sequence"/>
</dbReference>
<accession>A0A8J2S8R3</accession>
<reference evidence="3" key="1">
    <citation type="submission" date="2021-11" db="EMBL/GenBank/DDBJ databases">
        <authorList>
            <consortium name="Genoscope - CEA"/>
            <person name="William W."/>
        </authorList>
    </citation>
    <scope>NUCLEOTIDE SEQUENCE</scope>
</reference>
<evidence type="ECO:0000256" key="1">
    <source>
        <dbReference type="SAM" id="MobiDB-lite"/>
    </source>
</evidence>
<dbReference type="InterPro" id="IPR009769">
    <property type="entry name" value="EDR2_C"/>
</dbReference>
<dbReference type="PANTHER" id="PTHR12136">
    <property type="entry name" value="ENHANCED DISEASE RESISTANCE-RELATED"/>
    <property type="match status" value="1"/>
</dbReference>
<evidence type="ECO:0000313" key="4">
    <source>
        <dbReference type="Proteomes" id="UP000789595"/>
    </source>
</evidence>
<name>A0A8J2S8R3_9STRA</name>
<gene>
    <name evidence="3" type="ORF">PECAL_1P27890</name>
</gene>
<dbReference type="AlphaFoldDB" id="A0A8J2S8R3"/>
<keyword evidence="4" id="KW-1185">Reference proteome</keyword>
<evidence type="ECO:0000313" key="3">
    <source>
        <dbReference type="EMBL" id="CAH0366305.1"/>
    </source>
</evidence>
<feature type="region of interest" description="Disordered" evidence="1">
    <location>
        <begin position="330"/>
        <end position="362"/>
    </location>
</feature>
<organism evidence="3 4">
    <name type="scientific">Pelagomonas calceolata</name>
    <dbReference type="NCBI Taxonomy" id="35677"/>
    <lineage>
        <taxon>Eukaryota</taxon>
        <taxon>Sar</taxon>
        <taxon>Stramenopiles</taxon>
        <taxon>Ochrophyta</taxon>
        <taxon>Pelagophyceae</taxon>
        <taxon>Pelagomonadales</taxon>
        <taxon>Pelagomonadaceae</taxon>
        <taxon>Pelagomonas</taxon>
    </lineage>
</organism>
<feature type="domain" description="Protein ENHANCED DISEASE RESISTANCE 2 C-terminal" evidence="2">
    <location>
        <begin position="413"/>
        <end position="626"/>
    </location>
</feature>
<feature type="compositionally biased region" description="Acidic residues" evidence="1">
    <location>
        <begin position="348"/>
        <end position="359"/>
    </location>
</feature>
<dbReference type="CDD" id="cd07812">
    <property type="entry name" value="SRPBCC"/>
    <property type="match status" value="1"/>
</dbReference>
<proteinExistence type="predicted"/>
<dbReference type="EMBL" id="CAKKNE010000001">
    <property type="protein sequence ID" value="CAH0366305.1"/>
    <property type="molecule type" value="Genomic_DNA"/>
</dbReference>
<sequence length="644" mass="71656">MGTSKSPKLKAWASVKSVRAATRLKRSVSSSSASSRALRKTKARLMRLDARERPRRARDRRWRLRGEANGVRVFVEESCRRSWKFNVVPLVVSVLAVALHRFQYIPSPLLVMIAILLVTLTDASMGTWRITGRVRADVRVEASPETAFAFLAASDPSVKREWSAWFEHHRVRSFDAHTALVDTVEAAPLSWARVLAPMPRISRTIRFWSREGRTYTIIAADADGTEESSQNKLEWRVGVRTRTTEDLTVVRPRRTHGAEITRDGVMTAAVVTRVLDQDSRLWCSRRSSLALAWSCQKLVDELRGLQLACAHLVDDASFLDQRSHFNYSPAQLQRDAKLSGRGRAATHDDDDESETSSDDEGTRLFRACAATPDSPLSETFSFDRVPSTPSQKYASAFVLKRSTGEDSKWGAFAEPAAADFKVRGKNYLQDRKKMRSESSLCELAGVDALKATDGPLLNLGSRSDSPCRSLVKNDGSLVLIVNFVLPLARHYVSLAAYFIAPPENQLRGDLLKQRRMLSKFCSETDTVRDETMKIIPKIVEGPWVAKHALGSKPALLGRAVTSEYHSGEGWFEMDIDVSSSSAASGVLRIMKSCSKALVCNLAYVLEGKSEEELPERLLGTMAFVHFDLDPDKSPLIRTVSAEAP</sequence>
<evidence type="ECO:0000259" key="2">
    <source>
        <dbReference type="Pfam" id="PF07059"/>
    </source>
</evidence>
<comment type="caution">
    <text evidence="3">The sequence shown here is derived from an EMBL/GenBank/DDBJ whole genome shotgun (WGS) entry which is preliminary data.</text>
</comment>